<keyword evidence="2" id="KW-0121">Carboxypeptidase</keyword>
<keyword evidence="6" id="KW-0328">Glycosyltransferase</keyword>
<dbReference type="InterPro" id="IPR036138">
    <property type="entry name" value="PBP_dimer_sf"/>
</dbReference>
<dbReference type="InterPro" id="IPR012338">
    <property type="entry name" value="Beta-lactam/transpept-like"/>
</dbReference>
<dbReference type="PANTHER" id="PTHR30627">
    <property type="entry name" value="PEPTIDOGLYCAN D,D-TRANSPEPTIDASE"/>
    <property type="match status" value="1"/>
</dbReference>
<keyword evidence="6" id="KW-0808">Transferase</keyword>
<dbReference type="Gene3D" id="3.30.450.330">
    <property type="match status" value="1"/>
</dbReference>
<keyword evidence="2" id="KW-0378">Hydrolase</keyword>
<feature type="domain" description="Penicillin-binding protein transpeptidase" evidence="4">
    <location>
        <begin position="267"/>
        <end position="578"/>
    </location>
</feature>
<evidence type="ECO:0000259" key="4">
    <source>
        <dbReference type="Pfam" id="PF00905"/>
    </source>
</evidence>
<dbReference type="EMBL" id="CP002305">
    <property type="protein sequence ID" value="ADQ18302.1"/>
    <property type="molecule type" value="Genomic_DNA"/>
</dbReference>
<dbReference type="Gene3D" id="3.90.1310.10">
    <property type="entry name" value="Penicillin-binding protein 2a (Domain 2)"/>
    <property type="match status" value="1"/>
</dbReference>
<keyword evidence="2" id="KW-0645">Protease</keyword>
<dbReference type="OrthoDB" id="9804124at2"/>
<keyword evidence="7" id="KW-1185">Reference proteome</keyword>
<proteinExistence type="predicted"/>
<dbReference type="eggNOG" id="COG0768">
    <property type="taxonomic scope" value="Bacteria"/>
</dbReference>
<protein>
    <submittedName>
        <fullName evidence="6">Peptidoglycan glycosyltransferase</fullName>
        <ecNumber evidence="6">2.4.1.129</ecNumber>
    </submittedName>
</protein>
<organism evidence="6 7">
    <name type="scientific">Leadbetterella byssophila (strain DSM 17132 / JCM 16389 / KACC 11308 / NBRC 106382 / 4M15)</name>
    <dbReference type="NCBI Taxonomy" id="649349"/>
    <lineage>
        <taxon>Bacteria</taxon>
        <taxon>Pseudomonadati</taxon>
        <taxon>Bacteroidota</taxon>
        <taxon>Cytophagia</taxon>
        <taxon>Cytophagales</taxon>
        <taxon>Leadbetterellaceae</taxon>
        <taxon>Leadbetterella</taxon>
    </lineage>
</organism>
<dbReference type="SUPFAM" id="SSF56601">
    <property type="entry name" value="beta-lactamase/transpeptidase-like"/>
    <property type="match status" value="1"/>
</dbReference>
<sequence>MSNSKIKDTFILRSWKVWGGLCVLAALIVFKIVQFQTTKKEELINLVKDTQMKERVIDAQRGNIYAADGVSILATSTPEYRMVLDPSVAKPEVFKENITPLAEKLSAYFKDKSAAAYKEKILNARKAGLRYIVINNKRLTYKEKSYLESFPLYDIGSVKGGGFFEESERRFHPFNTLAERTIGNLDKKDKKKGATGLEAEFDAYLRGIDGKGFYERLPGGYMKPVDLESDIASVPGQDIVTTLDVNFQDIAESALRAQVEKTQAKYGSVVLMEIETGEVKAIANLTRHTDSNGRIFFSDDINYAVTRGGDPGSTFKLASMLAILEKSNLKPDDFAVECKGSIRHKNVSFTCSHSHGELTVQQVFEKSCNIGIYALMKRTFGFGKSDEFYNYLKKFRLDQQTNFQLKGEPAPLIKSSSSKTFSGTTIPWMSIGYETRITPIQMLTFYNAVANNGYWVQPLLVKEIRAGNVTIQNLKAKKASDSFASKRSIEYVQQMMRGVVQNGTAKNIHYGECTTAGKTGTAQKRVEGAYQRGTYYTSFIGYFPANKPRYTAIVVIDEPIGQNVYGGDVCAPVFKTIADKIYAYDMGMHRTLVLKSEADKAASQIALSKATDQAAIARKLNFVKRPTGDGWLKPTVVKRDSVAWKEEKVEELSHLIGMTLRDALPILENKNYIVRYSGFGRISEVRNEGKVVNLVLR</sequence>
<evidence type="ECO:0000259" key="5">
    <source>
        <dbReference type="Pfam" id="PF03717"/>
    </source>
</evidence>
<dbReference type="InterPro" id="IPR001460">
    <property type="entry name" value="PCN-bd_Tpept"/>
</dbReference>
<dbReference type="PANTHER" id="PTHR30627:SF1">
    <property type="entry name" value="PEPTIDOGLYCAN D,D-TRANSPEPTIDASE FTSI"/>
    <property type="match status" value="1"/>
</dbReference>
<dbReference type="KEGG" id="lby:Lbys_2640"/>
<dbReference type="GO" id="GO:0071555">
    <property type="term" value="P:cell wall organization"/>
    <property type="evidence" value="ECO:0007669"/>
    <property type="project" value="TreeGrafter"/>
</dbReference>
<reference evidence="6 7" key="2">
    <citation type="journal article" date="2011" name="Stand. Genomic Sci.">
        <title>Complete genome sequence of Leadbetterella byssophila type strain (4M15).</title>
        <authorList>
            <person name="Abt B."/>
            <person name="Teshima H."/>
            <person name="Lucas S."/>
            <person name="Lapidus A."/>
            <person name="Del Rio T.G."/>
            <person name="Nolan M."/>
            <person name="Tice H."/>
            <person name="Cheng J.F."/>
            <person name="Pitluck S."/>
            <person name="Liolios K."/>
            <person name="Pagani I."/>
            <person name="Ivanova N."/>
            <person name="Mavromatis K."/>
            <person name="Pati A."/>
            <person name="Tapia R."/>
            <person name="Han C."/>
            <person name="Goodwin L."/>
            <person name="Chen A."/>
            <person name="Palaniappan K."/>
            <person name="Land M."/>
            <person name="Hauser L."/>
            <person name="Chang Y.J."/>
            <person name="Jeffries C.D."/>
            <person name="Rohde M."/>
            <person name="Goker M."/>
            <person name="Tindall B.J."/>
            <person name="Detter J.C."/>
            <person name="Woyke T."/>
            <person name="Bristow J."/>
            <person name="Eisen J.A."/>
            <person name="Markowitz V."/>
            <person name="Hugenholtz P."/>
            <person name="Klenk H.P."/>
            <person name="Kyrpides N.C."/>
        </authorList>
    </citation>
    <scope>NUCLEOTIDE SEQUENCE [LARGE SCALE GENOMIC DNA]</scope>
    <source>
        <strain evidence="7">DSM 17132 / JCM 16389 / KACC 11308 / NBRC 106382 / 4M15</strain>
    </source>
</reference>
<dbReference type="RefSeq" id="WP_013409339.1">
    <property type="nucleotide sequence ID" value="NC_014655.1"/>
</dbReference>
<dbReference type="Gene3D" id="3.40.710.10">
    <property type="entry name" value="DD-peptidase/beta-lactamase superfamily"/>
    <property type="match status" value="1"/>
</dbReference>
<evidence type="ECO:0000256" key="2">
    <source>
        <dbReference type="ARBA" id="ARBA00022645"/>
    </source>
</evidence>
<dbReference type="HOGENOM" id="CLU_009289_6_4_10"/>
<reference key="1">
    <citation type="submission" date="2010-11" db="EMBL/GenBank/DDBJ databases">
        <title>The complete genome of Leadbetterella byssophila DSM 17132.</title>
        <authorList>
            <consortium name="US DOE Joint Genome Institute (JGI-PGF)"/>
            <person name="Lucas S."/>
            <person name="Copeland A."/>
            <person name="Lapidus A."/>
            <person name="Glavina del Rio T."/>
            <person name="Dalin E."/>
            <person name="Tice H."/>
            <person name="Bruce D."/>
            <person name="Goodwin L."/>
            <person name="Pitluck S."/>
            <person name="Kyrpides N."/>
            <person name="Mavromatis K."/>
            <person name="Ivanova N."/>
            <person name="Teshima H."/>
            <person name="Brettin T."/>
            <person name="Detter J.C."/>
            <person name="Han C."/>
            <person name="Tapia R."/>
            <person name="Land M."/>
            <person name="Hauser L."/>
            <person name="Markowitz V."/>
            <person name="Cheng J.-F."/>
            <person name="Hugenholtz P."/>
            <person name="Woyke T."/>
            <person name="Wu D."/>
            <person name="Tindall B."/>
            <person name="Pomrenke H.G."/>
            <person name="Brambilla E."/>
            <person name="Klenk H.-P."/>
            <person name="Eisen J.A."/>
        </authorList>
    </citation>
    <scope>NUCLEOTIDE SEQUENCE [LARGE SCALE GENOMIC DNA]</scope>
    <source>
        <strain>DSM 17132</strain>
    </source>
</reference>
<dbReference type="GO" id="GO:0016757">
    <property type="term" value="F:glycosyltransferase activity"/>
    <property type="evidence" value="ECO:0007669"/>
    <property type="project" value="UniProtKB-KW"/>
</dbReference>
<dbReference type="SUPFAM" id="SSF56519">
    <property type="entry name" value="Penicillin binding protein dimerisation domain"/>
    <property type="match status" value="1"/>
</dbReference>
<keyword evidence="3" id="KW-0472">Membrane</keyword>
<dbReference type="GO" id="GO:0004180">
    <property type="term" value="F:carboxypeptidase activity"/>
    <property type="evidence" value="ECO:0007669"/>
    <property type="project" value="UniProtKB-KW"/>
</dbReference>
<dbReference type="InterPro" id="IPR005311">
    <property type="entry name" value="PBP_dimer"/>
</dbReference>
<dbReference type="GO" id="GO:0008658">
    <property type="term" value="F:penicillin binding"/>
    <property type="evidence" value="ECO:0007669"/>
    <property type="project" value="InterPro"/>
</dbReference>
<feature type="domain" description="Penicillin-binding protein dimerisation" evidence="5">
    <location>
        <begin position="57"/>
        <end position="216"/>
    </location>
</feature>
<dbReference type="EC" id="2.4.1.129" evidence="6"/>
<evidence type="ECO:0000256" key="3">
    <source>
        <dbReference type="ARBA" id="ARBA00023136"/>
    </source>
</evidence>
<evidence type="ECO:0000256" key="1">
    <source>
        <dbReference type="ARBA" id="ARBA00004370"/>
    </source>
</evidence>
<dbReference type="Proteomes" id="UP000007435">
    <property type="component" value="Chromosome"/>
</dbReference>
<accession>E4RZQ9</accession>
<dbReference type="AlphaFoldDB" id="E4RZQ9"/>
<dbReference type="InterPro" id="IPR050515">
    <property type="entry name" value="Beta-lactam/transpept"/>
</dbReference>
<dbReference type="GO" id="GO:0005886">
    <property type="term" value="C:plasma membrane"/>
    <property type="evidence" value="ECO:0007669"/>
    <property type="project" value="TreeGrafter"/>
</dbReference>
<gene>
    <name evidence="6" type="ordered locus">Lbys_2640</name>
</gene>
<name>E4RZQ9_LEAB4</name>
<comment type="subcellular location">
    <subcellularLocation>
        <location evidence="1">Membrane</location>
    </subcellularLocation>
</comment>
<dbReference type="Pfam" id="PF00905">
    <property type="entry name" value="Transpeptidase"/>
    <property type="match status" value="1"/>
</dbReference>
<dbReference type="Pfam" id="PF03717">
    <property type="entry name" value="PBP_dimer"/>
    <property type="match status" value="1"/>
</dbReference>
<evidence type="ECO:0000313" key="6">
    <source>
        <dbReference type="EMBL" id="ADQ18302.1"/>
    </source>
</evidence>
<evidence type="ECO:0000313" key="7">
    <source>
        <dbReference type="Proteomes" id="UP000007435"/>
    </source>
</evidence>
<dbReference type="STRING" id="649349.Lbys_2640"/>